<comment type="caution">
    <text evidence="2">The sequence shown here is derived from an EMBL/GenBank/DDBJ whole genome shotgun (WGS) entry which is preliminary data.</text>
</comment>
<sequence>MNRRRGYQDAFQDGMGHMAGHVDPSRAQVNPAMQTTAKRGRTPGTKVIKTCRSCNKEIAAALTKCPECGDIFRQKKEKGTRSGKRGRKLCPSCNHENPAAAASCKSCGFKFRMKISERFGKGMPVRSQQAAAARRRQMGQTGMMNGPGMAQQNRGMAGYGNMGAGMEQGGMMAGANYSMGGAPGSNIGANPGMNNYGVQGMRGHSGYGGMAGAQVGAGMHGMSNMPGSGGQVMPGSGVGMGGSIGGLAGIGGVQQLPSYSRGGGNEQEQMHGVGQHPPRYHGI</sequence>
<keyword evidence="3" id="KW-1185">Reference proteome</keyword>
<name>A0AAV8V3X3_9RHOD</name>
<feature type="region of interest" description="Disordered" evidence="1">
    <location>
        <begin position="260"/>
        <end position="283"/>
    </location>
</feature>
<evidence type="ECO:0000313" key="2">
    <source>
        <dbReference type="EMBL" id="KAJ8908788.1"/>
    </source>
</evidence>
<proteinExistence type="predicted"/>
<dbReference type="AlphaFoldDB" id="A0AAV8V3X3"/>
<accession>A0AAV8V3X3</accession>
<feature type="region of interest" description="Disordered" evidence="1">
    <location>
        <begin position="75"/>
        <end position="99"/>
    </location>
</feature>
<evidence type="ECO:0000256" key="1">
    <source>
        <dbReference type="SAM" id="MobiDB-lite"/>
    </source>
</evidence>
<gene>
    <name evidence="2" type="ORF">NDN08_005493</name>
</gene>
<reference evidence="2 3" key="1">
    <citation type="journal article" date="2023" name="Nat. Commun.">
        <title>Origin of minicircular mitochondrial genomes in red algae.</title>
        <authorList>
            <person name="Lee Y."/>
            <person name="Cho C.H."/>
            <person name="Lee Y.M."/>
            <person name="Park S.I."/>
            <person name="Yang J.H."/>
            <person name="West J.A."/>
            <person name="Bhattacharya D."/>
            <person name="Yoon H.S."/>
        </authorList>
    </citation>
    <scope>NUCLEOTIDE SEQUENCE [LARGE SCALE GENOMIC DNA]</scope>
    <source>
        <strain evidence="2 3">CCMP1338</strain>
        <tissue evidence="2">Whole cell</tissue>
    </source>
</reference>
<organism evidence="2 3">
    <name type="scientific">Rhodosorus marinus</name>
    <dbReference type="NCBI Taxonomy" id="101924"/>
    <lineage>
        <taxon>Eukaryota</taxon>
        <taxon>Rhodophyta</taxon>
        <taxon>Stylonematophyceae</taxon>
        <taxon>Stylonematales</taxon>
        <taxon>Stylonemataceae</taxon>
        <taxon>Rhodosorus</taxon>
    </lineage>
</organism>
<dbReference type="EMBL" id="JAMWBK010000001">
    <property type="protein sequence ID" value="KAJ8908788.1"/>
    <property type="molecule type" value="Genomic_DNA"/>
</dbReference>
<evidence type="ECO:0000313" key="3">
    <source>
        <dbReference type="Proteomes" id="UP001157974"/>
    </source>
</evidence>
<dbReference type="Proteomes" id="UP001157974">
    <property type="component" value="Unassembled WGS sequence"/>
</dbReference>
<evidence type="ECO:0008006" key="4">
    <source>
        <dbReference type="Google" id="ProtNLM"/>
    </source>
</evidence>
<protein>
    <recommendedName>
        <fullName evidence="4">DZANK-type domain-containing protein</fullName>
    </recommendedName>
</protein>